<dbReference type="AlphaFoldDB" id="A0A854WGT4"/>
<proteinExistence type="predicted"/>
<dbReference type="InterPro" id="IPR012939">
    <property type="entry name" value="Glyco_hydro_92"/>
</dbReference>
<dbReference type="GO" id="GO:0005975">
    <property type="term" value="P:carbohydrate metabolic process"/>
    <property type="evidence" value="ECO:0007669"/>
    <property type="project" value="InterPro"/>
</dbReference>
<dbReference type="Gene3D" id="1.20.1610.10">
    <property type="entry name" value="alpha-1,2-mannosidases domains"/>
    <property type="match status" value="1"/>
</dbReference>
<dbReference type="Pfam" id="PF17678">
    <property type="entry name" value="Glyco_hydro_92N"/>
    <property type="match status" value="1"/>
</dbReference>
<keyword evidence="3" id="KW-0378">Hydrolase</keyword>
<dbReference type="InterPro" id="IPR008928">
    <property type="entry name" value="6-hairpin_glycosidase_sf"/>
</dbReference>
<evidence type="ECO:0000259" key="1">
    <source>
        <dbReference type="Pfam" id="PF07971"/>
    </source>
</evidence>
<dbReference type="EMBL" id="NSGR01000008">
    <property type="protein sequence ID" value="PCH12822.1"/>
    <property type="molecule type" value="Genomic_DNA"/>
</dbReference>
<comment type="caution">
    <text evidence="3">The sequence shown here is derived from an EMBL/GenBank/DDBJ whole genome shotgun (WGS) entry which is preliminary data.</text>
</comment>
<organism evidence="3 4">
    <name type="scientific">Streptococcus parauberis</name>
    <dbReference type="NCBI Taxonomy" id="1348"/>
    <lineage>
        <taxon>Bacteria</taxon>
        <taxon>Bacillati</taxon>
        <taxon>Bacillota</taxon>
        <taxon>Bacilli</taxon>
        <taxon>Lactobacillales</taxon>
        <taxon>Streptococcaceae</taxon>
        <taxon>Streptococcus</taxon>
    </lineage>
</organism>
<dbReference type="NCBIfam" id="TIGR01180">
    <property type="entry name" value="aman2_put"/>
    <property type="match status" value="1"/>
</dbReference>
<evidence type="ECO:0000313" key="4">
    <source>
        <dbReference type="Proteomes" id="UP000217465"/>
    </source>
</evidence>
<dbReference type="GO" id="GO:0006516">
    <property type="term" value="P:glycoprotein catabolic process"/>
    <property type="evidence" value="ECO:0007669"/>
    <property type="project" value="TreeGrafter"/>
</dbReference>
<reference evidence="3 4" key="1">
    <citation type="submission" date="2016-06" db="EMBL/GenBank/DDBJ databases">
        <authorList>
            <person name="Haines A.N."/>
            <person name="Council K.R."/>
        </authorList>
    </citation>
    <scope>NUCLEOTIDE SEQUENCE [LARGE SCALE GENOMIC DNA]</scope>
    <source>
        <strain evidence="3 4">SP158-29</strain>
    </source>
</reference>
<dbReference type="InterPro" id="IPR014718">
    <property type="entry name" value="GH-type_carb-bd"/>
</dbReference>
<dbReference type="GO" id="GO:0005829">
    <property type="term" value="C:cytosol"/>
    <property type="evidence" value="ECO:0007669"/>
    <property type="project" value="TreeGrafter"/>
</dbReference>
<dbReference type="Proteomes" id="UP000217465">
    <property type="component" value="Unassembled WGS sequence"/>
</dbReference>
<feature type="domain" description="Glycosyl hydrolase family 92 N-terminal" evidence="2">
    <location>
        <begin position="2"/>
        <end position="170"/>
    </location>
</feature>
<name>A0A854WGT4_9STRE</name>
<gene>
    <name evidence="3" type="ORF">A9Y57_01542</name>
</gene>
<dbReference type="InterPro" id="IPR005887">
    <property type="entry name" value="GH92_a_mannosidase_put"/>
</dbReference>
<dbReference type="GO" id="GO:0030246">
    <property type="term" value="F:carbohydrate binding"/>
    <property type="evidence" value="ECO:0007669"/>
    <property type="project" value="InterPro"/>
</dbReference>
<dbReference type="Gene3D" id="2.70.98.10">
    <property type="match status" value="1"/>
</dbReference>
<protein>
    <submittedName>
        <fullName evidence="3">Glycosyl hydrolase family 92</fullName>
    </submittedName>
</protein>
<sequence>MRLTHQPSPWIGDFSTFTCLPISGAITIGDVFHNQWSYRPKEATFQPHQIQLASPGRGLTVQATASTYAFHYAFSFEYGGAGIILHHPGASAWQVSSDGKTLHGYVKNQSDCEDKDLKMYVTIHLSQPILERKIGKELETCALNDSHEESFFYFAFDKDIKEIEVSGATSFISHKQALINYQAEGKLTFEEAIKKNLSTWLSYLDRIEVTNQEKEKEHLFYQHFYRALLFPQRWYEIDDTNHAIHYNTLTKSEAKGKLYTNNGFWDTSKTLYPFLSLTAPEIYEEVLEGLVSSYKDTGYLPKWLSPDERGMMPGTLADAVIADGAVKGFAKKHLPVLLEAMLTTAKNEKEDKKYGRLASKEYESLGYIPNSYHESVNQTLDYSYSDFCIGQVAGLLGRKALAAHYHYQSLNYRQLIDSEHTCLRGKDKNGHFASDFQPTKWGGDYTEGSSFQNSWGVYHDFLGLIKAIGGKAIFAKKLEELCNTEPNFLVGSYGFEIHEMSELAAQDFGQIAISNQPSFHLPYLYYFIGKPAYGQLIIKNLLNYAFTKTAYPGDEDNGSMSSWYLLNSMGLYPLTPGSGQYLLGIPNLDKISLHLPNQKDLVICCQNNHPQHQFVTEVSFNQEKASKLYINHRDLLKGGKLTFKLGLVPPSHSLKQADLPFSLTK</sequence>
<dbReference type="PANTHER" id="PTHR12143">
    <property type="entry name" value="PEPTIDE N-GLYCANASE PNGASE -RELATED"/>
    <property type="match status" value="1"/>
</dbReference>
<dbReference type="InterPro" id="IPR041371">
    <property type="entry name" value="GH92_N"/>
</dbReference>
<evidence type="ECO:0000313" key="3">
    <source>
        <dbReference type="EMBL" id="PCH12822.1"/>
    </source>
</evidence>
<dbReference type="Gene3D" id="3.30.2080.10">
    <property type="entry name" value="GH92 mannosidase domain"/>
    <property type="match status" value="1"/>
</dbReference>
<dbReference type="PANTHER" id="PTHR12143:SF43">
    <property type="entry name" value="PUTATIVE-RELATED"/>
    <property type="match status" value="1"/>
</dbReference>
<dbReference type="GO" id="GO:0000224">
    <property type="term" value="F:peptide-N4-(N-acetyl-beta-glucosaminyl)asparagine amidase activity"/>
    <property type="evidence" value="ECO:0007669"/>
    <property type="project" value="TreeGrafter"/>
</dbReference>
<accession>A0A854WGT4</accession>
<dbReference type="SUPFAM" id="SSF48208">
    <property type="entry name" value="Six-hairpin glycosidases"/>
    <property type="match status" value="1"/>
</dbReference>
<dbReference type="InterPro" id="IPR050883">
    <property type="entry name" value="PNGase"/>
</dbReference>
<dbReference type="Gene3D" id="1.20.1050.60">
    <property type="entry name" value="alpha-1,2-mannosidase"/>
    <property type="match status" value="1"/>
</dbReference>
<feature type="domain" description="Glycosyl hydrolase family 92" evidence="1">
    <location>
        <begin position="176"/>
        <end position="646"/>
    </location>
</feature>
<dbReference type="Pfam" id="PF07971">
    <property type="entry name" value="Glyco_hydro_92"/>
    <property type="match status" value="1"/>
</dbReference>
<evidence type="ECO:0000259" key="2">
    <source>
        <dbReference type="Pfam" id="PF17678"/>
    </source>
</evidence>